<evidence type="ECO:0000313" key="2">
    <source>
        <dbReference type="Proteomes" id="UP000823775"/>
    </source>
</evidence>
<sequence>DLGTKGSHLHLNWQNEVTHQQSQVETGETSVWRRMREISPSLLPRTDGFAVTRGSPPIFFHCTAGTANT</sequence>
<organism evidence="1 2">
    <name type="scientific">Datura stramonium</name>
    <name type="common">Jimsonweed</name>
    <name type="synonym">Common thornapple</name>
    <dbReference type="NCBI Taxonomy" id="4076"/>
    <lineage>
        <taxon>Eukaryota</taxon>
        <taxon>Viridiplantae</taxon>
        <taxon>Streptophyta</taxon>
        <taxon>Embryophyta</taxon>
        <taxon>Tracheophyta</taxon>
        <taxon>Spermatophyta</taxon>
        <taxon>Magnoliopsida</taxon>
        <taxon>eudicotyledons</taxon>
        <taxon>Gunneridae</taxon>
        <taxon>Pentapetalae</taxon>
        <taxon>asterids</taxon>
        <taxon>lamiids</taxon>
        <taxon>Solanales</taxon>
        <taxon>Solanaceae</taxon>
        <taxon>Solanoideae</taxon>
        <taxon>Datureae</taxon>
        <taxon>Datura</taxon>
    </lineage>
</organism>
<gene>
    <name evidence="1" type="ORF">HAX54_040598</name>
</gene>
<keyword evidence="2" id="KW-1185">Reference proteome</keyword>
<accession>A0ABS8VRK9</accession>
<name>A0ABS8VRK9_DATST</name>
<reference evidence="1 2" key="1">
    <citation type="journal article" date="2021" name="BMC Genomics">
        <title>Datura genome reveals duplications of psychoactive alkaloid biosynthetic genes and high mutation rate following tissue culture.</title>
        <authorList>
            <person name="Rajewski A."/>
            <person name="Carter-House D."/>
            <person name="Stajich J."/>
            <person name="Litt A."/>
        </authorList>
    </citation>
    <scope>NUCLEOTIDE SEQUENCE [LARGE SCALE GENOMIC DNA]</scope>
    <source>
        <strain evidence="1">AR-01</strain>
    </source>
</reference>
<dbReference type="EMBL" id="JACEIK010005754">
    <property type="protein sequence ID" value="MCE0482151.1"/>
    <property type="molecule type" value="Genomic_DNA"/>
</dbReference>
<evidence type="ECO:0000313" key="1">
    <source>
        <dbReference type="EMBL" id="MCE0482151.1"/>
    </source>
</evidence>
<dbReference type="Proteomes" id="UP000823775">
    <property type="component" value="Unassembled WGS sequence"/>
</dbReference>
<feature type="non-terminal residue" evidence="1">
    <location>
        <position position="1"/>
    </location>
</feature>
<comment type="caution">
    <text evidence="1">The sequence shown here is derived from an EMBL/GenBank/DDBJ whole genome shotgun (WGS) entry which is preliminary data.</text>
</comment>
<proteinExistence type="predicted"/>
<protein>
    <submittedName>
        <fullName evidence="1">Uncharacterized protein</fullName>
    </submittedName>
</protein>